<gene>
    <name evidence="8" type="ORF">O9G_002677</name>
</gene>
<sequence>MHGCAACCKVNPEILCTLETDTAFRQQRLKAWQPILTPKTVIPSFFMLGVIFIPIGIILLLASNSVVELTIDYTKCVGATNENKPPGAESWSYNSQMNECTLTFKIPDMKAPVFMYYRLTNFYQNHRRYVRSVEPKQLKGEALKGSELGSCAPKIKPGNDEFPVYYPCGLIADSFFTGKSLNVTKIDEFGPLTSSNGIDSFAFTDKGITWPSDKYRYLPTKYAPGQYVLPPNLAKKYGSTGFSPESNERFQVWMRTAGLPTFRKVYGRLDQDIPGGTYSIKIQTGYDVESFGGTKSFVLSTVSWMGGKNPFLGTAYITVGCVSLVLGFIFIVRQHISPRKLGDHTYLSWNQPSQNNNS</sequence>
<keyword evidence="4 7" id="KW-1133">Transmembrane helix</keyword>
<keyword evidence="3 7" id="KW-0812">Transmembrane</keyword>
<dbReference type="GO" id="GO:0005886">
    <property type="term" value="C:plasma membrane"/>
    <property type="evidence" value="ECO:0007669"/>
    <property type="project" value="TreeGrafter"/>
</dbReference>
<protein>
    <recommendedName>
        <fullName evidence="10">Cell cycle control protein</fullName>
    </recommendedName>
</protein>
<dbReference type="PANTHER" id="PTHR10926">
    <property type="entry name" value="CELL CYCLE CONTROL PROTEIN 50"/>
    <property type="match status" value="1"/>
</dbReference>
<evidence type="ECO:0000256" key="6">
    <source>
        <dbReference type="PIRNR" id="PIRNR015840"/>
    </source>
</evidence>
<dbReference type="OrthoDB" id="340608at2759"/>
<dbReference type="EMBL" id="KE560678">
    <property type="protein sequence ID" value="EPZ36034.1"/>
    <property type="molecule type" value="Genomic_DNA"/>
</dbReference>
<reference evidence="8 9" key="1">
    <citation type="journal article" date="2013" name="Curr. Biol.">
        <title>Shared signatures of parasitism and phylogenomics unite Cryptomycota and microsporidia.</title>
        <authorList>
            <person name="James T.Y."/>
            <person name="Pelin A."/>
            <person name="Bonen L."/>
            <person name="Ahrendt S."/>
            <person name="Sain D."/>
            <person name="Corradi N."/>
            <person name="Stajich J.E."/>
        </authorList>
    </citation>
    <scope>NUCLEOTIDE SEQUENCE [LARGE SCALE GENOMIC DNA]</scope>
    <source>
        <strain evidence="8 9">CSF55</strain>
    </source>
</reference>
<evidence type="ECO:0008006" key="10">
    <source>
        <dbReference type="Google" id="ProtNLM"/>
    </source>
</evidence>
<dbReference type="GO" id="GO:0045332">
    <property type="term" value="P:phospholipid translocation"/>
    <property type="evidence" value="ECO:0007669"/>
    <property type="project" value="UniProtKB-UniRule"/>
</dbReference>
<accession>A0A075B0D1</accession>
<proteinExistence type="inferred from homology"/>
<dbReference type="STRING" id="988480.A0A075B0D1"/>
<dbReference type="OMA" id="TWNNDQP"/>
<evidence type="ECO:0000256" key="5">
    <source>
        <dbReference type="ARBA" id="ARBA00023136"/>
    </source>
</evidence>
<dbReference type="AlphaFoldDB" id="A0A075B0D1"/>
<dbReference type="GO" id="GO:0005783">
    <property type="term" value="C:endoplasmic reticulum"/>
    <property type="evidence" value="ECO:0007669"/>
    <property type="project" value="TreeGrafter"/>
</dbReference>
<name>A0A075B0D1_ROZAC</name>
<feature type="transmembrane region" description="Helical" evidence="7">
    <location>
        <begin position="40"/>
        <end position="62"/>
    </location>
</feature>
<keyword evidence="5 6" id="KW-0472">Membrane</keyword>
<feature type="transmembrane region" description="Helical" evidence="7">
    <location>
        <begin position="311"/>
        <end position="332"/>
    </location>
</feature>
<dbReference type="Proteomes" id="UP000030755">
    <property type="component" value="Unassembled WGS sequence"/>
</dbReference>
<evidence type="ECO:0000313" key="8">
    <source>
        <dbReference type="EMBL" id="EPZ36034.1"/>
    </source>
</evidence>
<dbReference type="InterPro" id="IPR005045">
    <property type="entry name" value="CDC50/LEM3_fam"/>
</dbReference>
<comment type="subcellular location">
    <subcellularLocation>
        <location evidence="1">Membrane</location>
        <topology evidence="1">Multi-pass membrane protein</topology>
    </subcellularLocation>
</comment>
<evidence type="ECO:0000313" key="9">
    <source>
        <dbReference type="Proteomes" id="UP000030755"/>
    </source>
</evidence>
<comment type="similarity">
    <text evidence="2 6">Belongs to the CDC50/LEM3 family.</text>
</comment>
<dbReference type="PIRSF" id="PIRSF015840">
    <property type="entry name" value="DUF284_TM_euk"/>
    <property type="match status" value="1"/>
</dbReference>
<evidence type="ECO:0000256" key="2">
    <source>
        <dbReference type="ARBA" id="ARBA00009457"/>
    </source>
</evidence>
<dbReference type="PANTHER" id="PTHR10926:SF0">
    <property type="entry name" value="CDC50, ISOFORM A"/>
    <property type="match status" value="1"/>
</dbReference>
<evidence type="ECO:0000256" key="3">
    <source>
        <dbReference type="ARBA" id="ARBA00022692"/>
    </source>
</evidence>
<dbReference type="HOGENOM" id="CLU_025025_0_1_1"/>
<organism evidence="8 9">
    <name type="scientific">Rozella allomycis (strain CSF55)</name>
    <dbReference type="NCBI Taxonomy" id="988480"/>
    <lineage>
        <taxon>Eukaryota</taxon>
        <taxon>Fungi</taxon>
        <taxon>Fungi incertae sedis</taxon>
        <taxon>Cryptomycota</taxon>
        <taxon>Cryptomycota incertae sedis</taxon>
        <taxon>Rozella</taxon>
    </lineage>
</organism>
<evidence type="ECO:0000256" key="7">
    <source>
        <dbReference type="SAM" id="Phobius"/>
    </source>
</evidence>
<dbReference type="Pfam" id="PF03381">
    <property type="entry name" value="CDC50"/>
    <property type="match status" value="1"/>
</dbReference>
<keyword evidence="9" id="KW-1185">Reference proteome</keyword>
<evidence type="ECO:0000256" key="1">
    <source>
        <dbReference type="ARBA" id="ARBA00004141"/>
    </source>
</evidence>
<evidence type="ECO:0000256" key="4">
    <source>
        <dbReference type="ARBA" id="ARBA00022989"/>
    </source>
</evidence>
<dbReference type="GO" id="GO:0005794">
    <property type="term" value="C:Golgi apparatus"/>
    <property type="evidence" value="ECO:0007669"/>
    <property type="project" value="TreeGrafter"/>
</dbReference>